<name>A0A834JR15_VESGE</name>
<dbReference type="EMBL" id="JACSDZ010000010">
    <property type="protein sequence ID" value="KAF7393343.1"/>
    <property type="molecule type" value="Genomic_DNA"/>
</dbReference>
<comment type="caution">
    <text evidence="1">The sequence shown here is derived from an EMBL/GenBank/DDBJ whole genome shotgun (WGS) entry which is preliminary data.</text>
</comment>
<protein>
    <submittedName>
        <fullName evidence="1">Uncharacterized protein</fullName>
    </submittedName>
</protein>
<dbReference type="Proteomes" id="UP000617340">
    <property type="component" value="Unassembled WGS sequence"/>
</dbReference>
<accession>A0A834JR15</accession>
<keyword evidence="2" id="KW-1185">Reference proteome</keyword>
<reference evidence="1" key="1">
    <citation type="journal article" date="2020" name="G3 (Bethesda)">
        <title>High-Quality Assemblies for Three Invasive Social Wasps from the &lt;i&gt;Vespula&lt;/i&gt; Genus.</title>
        <authorList>
            <person name="Harrop T.W.R."/>
            <person name="Guhlin J."/>
            <person name="McLaughlin G.M."/>
            <person name="Permina E."/>
            <person name="Stockwell P."/>
            <person name="Gilligan J."/>
            <person name="Le Lec M.F."/>
            <person name="Gruber M.A.M."/>
            <person name="Quinn O."/>
            <person name="Lovegrove M."/>
            <person name="Duncan E.J."/>
            <person name="Remnant E.J."/>
            <person name="Van Eeckhoven J."/>
            <person name="Graham B."/>
            <person name="Knapp R.A."/>
            <person name="Langford K.W."/>
            <person name="Kronenberg Z."/>
            <person name="Press M.O."/>
            <person name="Eacker S.M."/>
            <person name="Wilson-Rankin E.E."/>
            <person name="Purcell J."/>
            <person name="Lester P.J."/>
            <person name="Dearden P.K."/>
        </authorList>
    </citation>
    <scope>NUCLEOTIDE SEQUENCE</scope>
    <source>
        <strain evidence="1">Linc-1</strain>
    </source>
</reference>
<dbReference type="AlphaFoldDB" id="A0A834JR15"/>
<gene>
    <name evidence="1" type="ORF">HZH68_010162</name>
</gene>
<evidence type="ECO:0000313" key="2">
    <source>
        <dbReference type="Proteomes" id="UP000617340"/>
    </source>
</evidence>
<sequence>MSEQGHRVRNGILLGMTLRPSASDAHIPPLSTTVRAFRISNNKTRSTVGPLIAPEHSHRTNFSNIIKNIQIMATTVVFQQNLSKLITDKGCKCTGTFYEIESSIYNVAANALQFDLGHS</sequence>
<organism evidence="1 2">
    <name type="scientific">Vespula germanica</name>
    <name type="common">German yellow jacket</name>
    <name type="synonym">Paravespula germanica</name>
    <dbReference type="NCBI Taxonomy" id="30212"/>
    <lineage>
        <taxon>Eukaryota</taxon>
        <taxon>Metazoa</taxon>
        <taxon>Ecdysozoa</taxon>
        <taxon>Arthropoda</taxon>
        <taxon>Hexapoda</taxon>
        <taxon>Insecta</taxon>
        <taxon>Pterygota</taxon>
        <taxon>Neoptera</taxon>
        <taxon>Endopterygota</taxon>
        <taxon>Hymenoptera</taxon>
        <taxon>Apocrita</taxon>
        <taxon>Aculeata</taxon>
        <taxon>Vespoidea</taxon>
        <taxon>Vespidae</taxon>
        <taxon>Vespinae</taxon>
        <taxon>Vespula</taxon>
    </lineage>
</organism>
<evidence type="ECO:0000313" key="1">
    <source>
        <dbReference type="EMBL" id="KAF7393343.1"/>
    </source>
</evidence>
<proteinExistence type="predicted"/>